<accession>A0ABY7TR25</accession>
<dbReference type="InterPro" id="IPR036291">
    <property type="entry name" value="NAD(P)-bd_dom_sf"/>
</dbReference>
<organism evidence="1 2">
    <name type="scientific">Sphingomonas naphthae</name>
    <dbReference type="NCBI Taxonomy" id="1813468"/>
    <lineage>
        <taxon>Bacteria</taxon>
        <taxon>Pseudomonadati</taxon>
        <taxon>Pseudomonadota</taxon>
        <taxon>Alphaproteobacteria</taxon>
        <taxon>Sphingomonadales</taxon>
        <taxon>Sphingomonadaceae</taxon>
        <taxon>Sphingomonas</taxon>
    </lineage>
</organism>
<dbReference type="InterPro" id="IPR002347">
    <property type="entry name" value="SDR_fam"/>
</dbReference>
<dbReference type="Proteomes" id="UP001220395">
    <property type="component" value="Plasmid unnamed1"/>
</dbReference>
<dbReference type="EMBL" id="CP117412">
    <property type="protein sequence ID" value="WCT75677.1"/>
    <property type="molecule type" value="Genomic_DNA"/>
</dbReference>
<dbReference type="SUPFAM" id="SSF51735">
    <property type="entry name" value="NAD(P)-binding Rossmann-fold domains"/>
    <property type="match status" value="1"/>
</dbReference>
<protein>
    <submittedName>
        <fullName evidence="1">SDR family NAD(P)-dependent oxidoreductase</fullName>
    </submittedName>
</protein>
<dbReference type="Pfam" id="PF00106">
    <property type="entry name" value="adh_short"/>
    <property type="match status" value="1"/>
</dbReference>
<sequence length="67" mass="6725">MPTFASDALAGKVAVVTGAARGIGRCAAIALAQAGADVVGIDLCAAPARSTPFRPRREATSTTPGRW</sequence>
<dbReference type="RefSeq" id="WP_273691823.1">
    <property type="nucleotide sequence ID" value="NZ_CP117412.1"/>
</dbReference>
<geneLocation type="plasmid" evidence="1 2">
    <name>unnamed1</name>
</geneLocation>
<proteinExistence type="predicted"/>
<keyword evidence="1" id="KW-0614">Plasmid</keyword>
<keyword evidence="2" id="KW-1185">Reference proteome</keyword>
<gene>
    <name evidence="1" type="ORF">PQ455_19240</name>
</gene>
<evidence type="ECO:0000313" key="2">
    <source>
        <dbReference type="Proteomes" id="UP001220395"/>
    </source>
</evidence>
<name>A0ABY7TR25_9SPHN</name>
<evidence type="ECO:0000313" key="1">
    <source>
        <dbReference type="EMBL" id="WCT75677.1"/>
    </source>
</evidence>
<dbReference type="Gene3D" id="3.40.50.720">
    <property type="entry name" value="NAD(P)-binding Rossmann-like Domain"/>
    <property type="match status" value="1"/>
</dbReference>
<reference evidence="1 2" key="1">
    <citation type="submission" date="2023-02" db="EMBL/GenBank/DDBJ databases">
        <title>Genome sequence of Sphingomonas naphthae.</title>
        <authorList>
            <person name="Kim S."/>
            <person name="Heo J."/>
            <person name="Kwon S.-W."/>
        </authorList>
    </citation>
    <scope>NUCLEOTIDE SEQUENCE [LARGE SCALE GENOMIC DNA]</scope>
    <source>
        <strain evidence="1 2">KACC 18716</strain>
        <plasmid evidence="1 2">unnamed1</plasmid>
    </source>
</reference>